<dbReference type="InterPro" id="IPR010497">
    <property type="entry name" value="Epoxide_hydro_N"/>
</dbReference>
<dbReference type="PRINTS" id="PR00412">
    <property type="entry name" value="EPOXHYDRLASE"/>
</dbReference>
<dbReference type="GO" id="GO:0097176">
    <property type="term" value="P:epoxide metabolic process"/>
    <property type="evidence" value="ECO:0007669"/>
    <property type="project" value="TreeGrafter"/>
</dbReference>
<evidence type="ECO:0000256" key="3">
    <source>
        <dbReference type="ARBA" id="ARBA00022801"/>
    </source>
</evidence>
<feature type="compositionally biased region" description="Basic and acidic residues" evidence="4">
    <location>
        <begin position="685"/>
        <end position="695"/>
    </location>
</feature>
<feature type="region of interest" description="Disordered" evidence="4">
    <location>
        <begin position="750"/>
        <end position="776"/>
    </location>
</feature>
<evidence type="ECO:0000259" key="5">
    <source>
        <dbReference type="Pfam" id="PF06441"/>
    </source>
</evidence>
<dbReference type="InterPro" id="IPR029058">
    <property type="entry name" value="AB_hydrolase_fold"/>
</dbReference>
<dbReference type="Pfam" id="PF06441">
    <property type="entry name" value="EHN"/>
    <property type="match status" value="1"/>
</dbReference>
<comment type="similarity">
    <text evidence="1">Belongs to the peptidase S33 family.</text>
</comment>
<dbReference type="InterPro" id="IPR041260">
    <property type="entry name" value="Sld7_C"/>
</dbReference>
<keyword evidence="2" id="KW-0058">Aromatic hydrocarbons catabolism</keyword>
<evidence type="ECO:0008006" key="9">
    <source>
        <dbReference type="Google" id="ProtNLM"/>
    </source>
</evidence>
<gene>
    <name evidence="7" type="ORF">B0A48_18412</name>
</gene>
<keyword evidence="8" id="KW-1185">Reference proteome</keyword>
<dbReference type="OrthoDB" id="7130006at2759"/>
<feature type="region of interest" description="Disordered" evidence="4">
    <location>
        <begin position="679"/>
        <end position="735"/>
    </location>
</feature>
<evidence type="ECO:0000256" key="2">
    <source>
        <dbReference type="ARBA" id="ARBA00022797"/>
    </source>
</evidence>
<dbReference type="GO" id="GO:0004301">
    <property type="term" value="F:epoxide hydrolase activity"/>
    <property type="evidence" value="ECO:0007669"/>
    <property type="project" value="TreeGrafter"/>
</dbReference>
<dbReference type="PANTHER" id="PTHR21661:SF35">
    <property type="entry name" value="EPOXIDE HYDROLASE"/>
    <property type="match status" value="1"/>
</dbReference>
<dbReference type="STRING" id="1507870.A0A1V8S8H9"/>
<accession>A0A1V8S8H9</accession>
<evidence type="ECO:0000313" key="8">
    <source>
        <dbReference type="Proteomes" id="UP000192596"/>
    </source>
</evidence>
<feature type="domain" description="Epoxide hydrolase N-terminal" evidence="5">
    <location>
        <begin position="5"/>
        <end position="117"/>
    </location>
</feature>
<evidence type="ECO:0000256" key="1">
    <source>
        <dbReference type="ARBA" id="ARBA00010088"/>
    </source>
</evidence>
<feature type="region of interest" description="Disordered" evidence="4">
    <location>
        <begin position="816"/>
        <end position="837"/>
    </location>
</feature>
<evidence type="ECO:0000259" key="6">
    <source>
        <dbReference type="Pfam" id="PF18596"/>
    </source>
</evidence>
<dbReference type="InterPro" id="IPR000639">
    <property type="entry name" value="Epox_hydrolase-like"/>
</dbReference>
<organism evidence="7 8">
    <name type="scientific">Cryoendolithus antarcticus</name>
    <dbReference type="NCBI Taxonomy" id="1507870"/>
    <lineage>
        <taxon>Eukaryota</taxon>
        <taxon>Fungi</taxon>
        <taxon>Dikarya</taxon>
        <taxon>Ascomycota</taxon>
        <taxon>Pezizomycotina</taxon>
        <taxon>Dothideomycetes</taxon>
        <taxon>Dothideomycetidae</taxon>
        <taxon>Cladosporiales</taxon>
        <taxon>Cladosporiaceae</taxon>
        <taxon>Cryoendolithus</taxon>
    </lineage>
</organism>
<dbReference type="Gene3D" id="3.40.50.1820">
    <property type="entry name" value="alpha/beta hydrolase"/>
    <property type="match status" value="1"/>
</dbReference>
<dbReference type="AlphaFoldDB" id="A0A1V8S8H9"/>
<comment type="caution">
    <text evidence="7">The sequence shown here is derived from an EMBL/GenBank/DDBJ whole genome shotgun (WGS) entry which is preliminary data.</text>
</comment>
<dbReference type="Proteomes" id="UP000192596">
    <property type="component" value="Unassembled WGS sequence"/>
</dbReference>
<sequence>MPSTITPYKINVPDSALQSLKTKLDATIFPDVVDFSDDWSYGALLSDIKRLTNHWANGFDWRAQEASINERLPQFTTKVDIDGFGELDMHFVHEKSEVTGAIPLLFVHGWPGSFLEVEKILPLLTKSTGNGPAFHVVAPSLPNFAFSEGPSKPGFGLKQYAESMHNIMLALGYDQYVTQGGDWGFKVTRAVGHFYPKHCLASHINLVLAKKPARSAEQEEPTYTEGEKAGVVRTDWFAQEGFGYNLLQSTKPSTIGFALADSPVALLAWIYEKLHDWSDAYPWTDDEILTWVCMYQFARAGPAASARIYYEVQHQKNEAKHAFATGYIPDVKLGVSIFPRDIYVPPVAWAKQLGPVVFEGVHTDGGHFAAHEKPELLAGDLRIMFDEGGGAFDVADKFRAYSQFPAASKTASGIVNGLHTNVSLISFSDKILLTITSLSAPPAHWIHVPLAANATDPMNPGHFPSHDTTNELLPLTHLTATTVLGGTKRDEEVFGQTLATTIGSAILMQRPGEERMLVVGLGLKGVSTMGRPAFEEVIGLVLECLAKYDVSTTSAAVEAFFSNILVSGGDDQWWNTLRHESSLGILVAVEHPTAHSSTVPRITELLFIATKHNHESAALRLSPHSEPTLADVDGMRTTPPLALTAHAISSYLLHNSDLPTPPSSPTANSGAEVQSATFLPSPIDHSTEVVHEPPTKKRRTANDAFDEANERRKAAQRKGGRAVSAAASIGHRRESSGGQILVPLQTRPLSRSPSVIDSRPPTAVDGKRRSTLSRVESVSALPSPTVESAYSAVHEQNKVLVQRTVMTCMRAYGLEQSRHDRKSKSDPQDQEGADTDRKDEYKLVYHQTYKGVCFAFRAHMAEIPLSQYAAALAETADKLLAIFLADPVASGLAGHPDKLTPGGRKLFGSAKTEEQHVFVGHGIG</sequence>
<protein>
    <recommendedName>
        <fullName evidence="9">Epoxide hydrolase N-terminal domain-containing protein</fullName>
    </recommendedName>
</protein>
<dbReference type="InParanoid" id="A0A1V8S8H9"/>
<evidence type="ECO:0000256" key="4">
    <source>
        <dbReference type="SAM" id="MobiDB-lite"/>
    </source>
</evidence>
<feature type="domain" description="Sld7 C-terminal" evidence="6">
    <location>
        <begin position="795"/>
        <end position="884"/>
    </location>
</feature>
<dbReference type="InterPro" id="IPR053720">
    <property type="entry name" value="Psm_Assembly_Chaperone"/>
</dbReference>
<dbReference type="Gene3D" id="3.30.230.90">
    <property type="match status" value="1"/>
</dbReference>
<proteinExistence type="inferred from homology"/>
<dbReference type="SUPFAM" id="SSF53474">
    <property type="entry name" value="alpha/beta-Hydrolases"/>
    <property type="match status" value="1"/>
</dbReference>
<reference evidence="8" key="1">
    <citation type="submission" date="2017-03" db="EMBL/GenBank/DDBJ databases">
        <title>Genomes of endolithic fungi from Antarctica.</title>
        <authorList>
            <person name="Coleine C."/>
            <person name="Masonjones S."/>
            <person name="Stajich J.E."/>
        </authorList>
    </citation>
    <scope>NUCLEOTIDE SEQUENCE [LARGE SCALE GENOMIC DNA]</scope>
    <source>
        <strain evidence="8">CCFEE 5527</strain>
    </source>
</reference>
<evidence type="ECO:0000313" key="7">
    <source>
        <dbReference type="EMBL" id="OQN95456.1"/>
    </source>
</evidence>
<name>A0A1V8S8H9_9PEZI</name>
<keyword evidence="3" id="KW-0378">Hydrolase</keyword>
<dbReference type="PANTHER" id="PTHR21661">
    <property type="entry name" value="EPOXIDE HYDROLASE 1-RELATED"/>
    <property type="match status" value="1"/>
</dbReference>
<dbReference type="Pfam" id="PF18596">
    <property type="entry name" value="Sld7_C"/>
    <property type="match status" value="1"/>
</dbReference>
<dbReference type="EMBL" id="NAJO01000094">
    <property type="protein sequence ID" value="OQN95456.1"/>
    <property type="molecule type" value="Genomic_DNA"/>
</dbReference>